<comment type="similarity">
    <text evidence="4">Belongs to the nucleoplasmin family.</text>
</comment>
<dbReference type="EMBL" id="JAEMGP010000002">
    <property type="protein sequence ID" value="KAG5213179.1"/>
    <property type="molecule type" value="Genomic_DNA"/>
</dbReference>
<feature type="compositionally biased region" description="Basic residues" evidence="16">
    <location>
        <begin position="350"/>
        <end position="362"/>
    </location>
</feature>
<dbReference type="FunFam" id="2.60.120.340:FF:000003">
    <property type="entry name" value="Nucleoplasmin 2"/>
    <property type="match status" value="1"/>
</dbReference>
<accession>A0A836AIX6</accession>
<dbReference type="PANTHER" id="PTHR11486">
    <property type="entry name" value="FIBROBLAST GROWTH FACTOR"/>
    <property type="match status" value="1"/>
</dbReference>
<evidence type="ECO:0000256" key="5">
    <source>
        <dbReference type="ARBA" id="ARBA00022473"/>
    </source>
</evidence>
<dbReference type="CDD" id="cd23323">
    <property type="entry name" value="beta-trefoil_FGF17"/>
    <property type="match status" value="1"/>
</dbReference>
<evidence type="ECO:0000256" key="2">
    <source>
        <dbReference type="ARBA" id="ARBA00004613"/>
    </source>
</evidence>
<feature type="region of interest" description="Disordered" evidence="16">
    <location>
        <begin position="341"/>
        <end position="362"/>
    </location>
</feature>
<organism evidence="18 19">
    <name type="scientific">Ovis aries</name>
    <name type="common">Sheep</name>
    <dbReference type="NCBI Taxonomy" id="9940"/>
    <lineage>
        <taxon>Eukaryota</taxon>
        <taxon>Metazoa</taxon>
        <taxon>Chordata</taxon>
        <taxon>Craniata</taxon>
        <taxon>Vertebrata</taxon>
        <taxon>Euteleostomi</taxon>
        <taxon>Mammalia</taxon>
        <taxon>Eutheria</taxon>
        <taxon>Laurasiatheria</taxon>
        <taxon>Artiodactyla</taxon>
        <taxon>Ruminantia</taxon>
        <taxon>Pecora</taxon>
        <taxon>Bovidae</taxon>
        <taxon>Caprinae</taxon>
        <taxon>Ovis</taxon>
    </lineage>
</organism>
<dbReference type="Gene3D" id="2.60.120.340">
    <property type="entry name" value="Nucleoplasmin core domain"/>
    <property type="match status" value="1"/>
</dbReference>
<keyword evidence="5" id="KW-0217">Developmental protein</keyword>
<evidence type="ECO:0000256" key="6">
    <source>
        <dbReference type="ARBA" id="ARBA00022525"/>
    </source>
</evidence>
<feature type="domain" description="Nucleoplasmin core" evidence="17">
    <location>
        <begin position="18"/>
        <end position="119"/>
    </location>
</feature>
<sequence>MNRSAISSTSEKETLSLLWGCELNQERPTWTFKPQKVGKQDCALLLSTISLGEKAKEEVNVVEILPSASQEDKKRRPLTLASLRASVLPMVVLGLEFSPPVTFQLRAGSGPVFLCGQEHYNGSWEEVEEEEDDLEEEEDDDDDDEDMFLEETPIKQVKRLAPQKQTSAGKGENHPSPNFNQYVRDQGAMTDQLSRRQIREYQLYSRTSGKHVQVTGRRISATAEDGNKFAKLIVETDTFGSRVRIKGAESEKYICMNKRGKLIGKPSGKSKDCVFTEIVLENNYTAFQNARHEGWFMAFTRQGRPRQASRSRQNQREAHFIKRLYQGQLPFPNHAERQKQFEFVGSAPTRRTKRTRRPQPLT</sequence>
<comment type="subunit">
    <text evidence="14">Homopentamer, when bound to H2A-H2B dimers only. Homodecamer of two stacked pentamers, when bound to H2A-H2B dimers and H3-H4 tetramers simultaneously.</text>
</comment>
<proteinExistence type="inferred from homology"/>
<keyword evidence="6" id="KW-0964">Secreted</keyword>
<dbReference type="SUPFAM" id="SSF69203">
    <property type="entry name" value="Nucleoplasmin-like core domain"/>
    <property type="match status" value="1"/>
</dbReference>
<dbReference type="SUPFAM" id="SSF50353">
    <property type="entry name" value="Cytokine"/>
    <property type="match status" value="1"/>
</dbReference>
<dbReference type="Pfam" id="PF00167">
    <property type="entry name" value="FGF"/>
    <property type="match status" value="1"/>
</dbReference>
<evidence type="ECO:0000259" key="17">
    <source>
        <dbReference type="Pfam" id="PF03066"/>
    </source>
</evidence>
<evidence type="ECO:0000256" key="16">
    <source>
        <dbReference type="SAM" id="MobiDB-lite"/>
    </source>
</evidence>
<keyword evidence="7" id="KW-0732">Signal</keyword>
<evidence type="ECO:0000256" key="4">
    <source>
        <dbReference type="ARBA" id="ARBA00010744"/>
    </source>
</evidence>
<protein>
    <recommendedName>
        <fullName evidence="15">Fibroblast growth factor</fullName>
        <shortName evidence="15">FGF</shortName>
    </recommendedName>
</protein>
<dbReference type="AlphaFoldDB" id="A0A836AIX6"/>
<evidence type="ECO:0000256" key="9">
    <source>
        <dbReference type="ARBA" id="ARBA00023030"/>
    </source>
</evidence>
<feature type="compositionally biased region" description="Acidic residues" evidence="16">
    <location>
        <begin position="125"/>
        <end position="149"/>
    </location>
</feature>
<evidence type="ECO:0000256" key="14">
    <source>
        <dbReference type="ARBA" id="ARBA00064984"/>
    </source>
</evidence>
<keyword evidence="11" id="KW-0539">Nucleus</keyword>
<comment type="subcellular location">
    <subcellularLocation>
        <location evidence="1">Nucleus</location>
    </subcellularLocation>
    <subcellularLocation>
        <location evidence="2">Secreted</location>
    </subcellularLocation>
</comment>
<evidence type="ECO:0000256" key="11">
    <source>
        <dbReference type="ARBA" id="ARBA00023242"/>
    </source>
</evidence>
<feature type="region of interest" description="Disordered" evidence="16">
    <location>
        <begin position="125"/>
        <end position="179"/>
    </location>
</feature>
<dbReference type="GO" id="GO:0007338">
    <property type="term" value="P:single fertilization"/>
    <property type="evidence" value="ECO:0007669"/>
    <property type="project" value="UniProtKB-KW"/>
</dbReference>
<evidence type="ECO:0000256" key="3">
    <source>
        <dbReference type="ARBA" id="ARBA00007936"/>
    </source>
</evidence>
<keyword evidence="8" id="KW-0156">Chromatin regulator</keyword>
<keyword evidence="12" id="KW-0278">Fertilization</keyword>
<comment type="similarity">
    <text evidence="3 15">Belongs to the heparin-binding growth factors family.</text>
</comment>
<reference evidence="18 19" key="1">
    <citation type="submission" date="2020-12" db="EMBL/GenBank/DDBJ databases">
        <title>De novo assembly of Tibetan sheep genome.</title>
        <authorList>
            <person name="Li X."/>
        </authorList>
    </citation>
    <scope>NUCLEOTIDE SEQUENCE [LARGE SCALE GENOMIC DNA]</scope>
    <source>
        <tissue evidence="18">Heart</tissue>
    </source>
</reference>
<comment type="function">
    <text evidence="13">Core histones chaperone involved in chromatin reprogramming, specially during fertilization and early embryonic development. Probably involved in sperm DNA decondensation during fertilization.</text>
</comment>
<evidence type="ECO:0000256" key="15">
    <source>
        <dbReference type="RuleBase" id="RU049442"/>
    </source>
</evidence>
<keyword evidence="10" id="KW-0143">Chaperone</keyword>
<evidence type="ECO:0000256" key="13">
    <source>
        <dbReference type="ARBA" id="ARBA00057534"/>
    </source>
</evidence>
<evidence type="ECO:0000313" key="18">
    <source>
        <dbReference type="EMBL" id="KAG5213179.1"/>
    </source>
</evidence>
<dbReference type="PROSITE" id="PS00247">
    <property type="entry name" value="HBGF_FGF"/>
    <property type="match status" value="1"/>
</dbReference>
<dbReference type="GO" id="GO:0005576">
    <property type="term" value="C:extracellular region"/>
    <property type="evidence" value="ECO:0007669"/>
    <property type="project" value="UniProtKB-SubCell"/>
</dbReference>
<dbReference type="InterPro" id="IPR036824">
    <property type="entry name" value="Nucleoplasmin_core_dom_sf"/>
</dbReference>
<evidence type="ECO:0000256" key="12">
    <source>
        <dbReference type="ARBA" id="ARBA00023279"/>
    </source>
</evidence>
<dbReference type="Proteomes" id="UP000664991">
    <property type="component" value="Unassembled WGS sequence"/>
</dbReference>
<gene>
    <name evidence="18" type="ORF">JEQ12_008965</name>
</gene>
<keyword evidence="9" id="KW-0339">Growth factor</keyword>
<evidence type="ECO:0000256" key="1">
    <source>
        <dbReference type="ARBA" id="ARBA00004123"/>
    </source>
</evidence>
<evidence type="ECO:0000256" key="10">
    <source>
        <dbReference type="ARBA" id="ARBA00023186"/>
    </source>
</evidence>
<dbReference type="FunFam" id="2.80.10.50:FF:000007">
    <property type="entry name" value="Fibroblast growth factor"/>
    <property type="match status" value="1"/>
</dbReference>
<dbReference type="SMART" id="SM00442">
    <property type="entry name" value="FGF"/>
    <property type="match status" value="1"/>
</dbReference>
<dbReference type="PRINTS" id="PR00262">
    <property type="entry name" value="IL1HBGF"/>
</dbReference>
<evidence type="ECO:0000313" key="19">
    <source>
        <dbReference type="Proteomes" id="UP000664991"/>
    </source>
</evidence>
<dbReference type="InterPro" id="IPR002209">
    <property type="entry name" value="Fibroblast_GF_fam"/>
</dbReference>
<dbReference type="GO" id="GO:0006325">
    <property type="term" value="P:chromatin organization"/>
    <property type="evidence" value="ECO:0007669"/>
    <property type="project" value="UniProtKB-KW"/>
</dbReference>
<comment type="caution">
    <text evidence="18">The sequence shown here is derived from an EMBL/GenBank/DDBJ whole genome shotgun (WGS) entry which is preliminary data.</text>
</comment>
<dbReference type="Pfam" id="PF03066">
    <property type="entry name" value="Nucleoplasmin"/>
    <property type="match status" value="1"/>
</dbReference>
<dbReference type="GO" id="GO:0005634">
    <property type="term" value="C:nucleus"/>
    <property type="evidence" value="ECO:0007669"/>
    <property type="project" value="UniProtKB-SubCell"/>
</dbReference>
<evidence type="ECO:0000256" key="7">
    <source>
        <dbReference type="ARBA" id="ARBA00022729"/>
    </source>
</evidence>
<dbReference type="InterPro" id="IPR024057">
    <property type="entry name" value="Nucleoplasmin_core_dom"/>
</dbReference>
<dbReference type="Gene3D" id="2.80.10.50">
    <property type="match status" value="1"/>
</dbReference>
<name>A0A836AIX6_SHEEP</name>
<dbReference type="GO" id="GO:0008083">
    <property type="term" value="F:growth factor activity"/>
    <property type="evidence" value="ECO:0007669"/>
    <property type="project" value="UniProtKB-KW"/>
</dbReference>
<evidence type="ECO:0000256" key="8">
    <source>
        <dbReference type="ARBA" id="ARBA00022853"/>
    </source>
</evidence>
<dbReference type="InterPro" id="IPR008996">
    <property type="entry name" value="IL1/FGF"/>
</dbReference>